<evidence type="ECO:0000313" key="3">
    <source>
        <dbReference type="Proteomes" id="UP000190056"/>
    </source>
</evidence>
<dbReference type="Proteomes" id="UP000190056">
    <property type="component" value="Unassembled WGS sequence"/>
</dbReference>
<organism evidence="2 3">
    <name type="scientific">Cylindrospermopsis raciborskii CENA302</name>
    <dbReference type="NCBI Taxonomy" id="1170768"/>
    <lineage>
        <taxon>Bacteria</taxon>
        <taxon>Bacillati</taxon>
        <taxon>Cyanobacteriota</taxon>
        <taxon>Cyanophyceae</taxon>
        <taxon>Nostocales</taxon>
        <taxon>Aphanizomenonaceae</taxon>
        <taxon>Cylindrospermopsis</taxon>
    </lineage>
</organism>
<dbReference type="RefSeq" id="WP_179123733.1">
    <property type="nucleotide sequence ID" value="NZ_MTPU01000034.1"/>
</dbReference>
<dbReference type="CDD" id="cd16383">
    <property type="entry name" value="GUN4"/>
    <property type="match status" value="1"/>
</dbReference>
<dbReference type="PANTHER" id="PTHR34800:SF1">
    <property type="entry name" value="TETRAPYRROLE-BINDING PROTEIN, CHLOROPLASTIC"/>
    <property type="match status" value="1"/>
</dbReference>
<comment type="caution">
    <text evidence="2">The sequence shown here is derived from an EMBL/GenBank/DDBJ whole genome shotgun (WGS) entry which is preliminary data.</text>
</comment>
<dbReference type="Gene3D" id="1.10.10.1770">
    <property type="entry name" value="Gun4-like"/>
    <property type="match status" value="1"/>
</dbReference>
<dbReference type="Gene3D" id="1.25.40.620">
    <property type="match status" value="1"/>
</dbReference>
<protein>
    <recommendedName>
        <fullName evidence="1">GUN4-like domain-containing protein</fullName>
    </recommendedName>
</protein>
<accession>A0A9Q5QXK1</accession>
<dbReference type="PANTHER" id="PTHR34800">
    <property type="entry name" value="TETRAPYRROLE-BINDING PROTEIN, CHLOROPLASTIC"/>
    <property type="match status" value="1"/>
</dbReference>
<feature type="domain" description="GUN4-like" evidence="1">
    <location>
        <begin position="7"/>
        <end position="133"/>
    </location>
</feature>
<dbReference type="GO" id="GO:0046906">
    <property type="term" value="F:tetrapyrrole binding"/>
    <property type="evidence" value="ECO:0007669"/>
    <property type="project" value="TreeGrafter"/>
</dbReference>
<dbReference type="InterPro" id="IPR008629">
    <property type="entry name" value="GUN4-like"/>
</dbReference>
<evidence type="ECO:0000259" key="1">
    <source>
        <dbReference type="Pfam" id="PF05419"/>
    </source>
</evidence>
<dbReference type="EMBL" id="MTPU01000034">
    <property type="protein sequence ID" value="OPH09975.1"/>
    <property type="molecule type" value="Genomic_DNA"/>
</dbReference>
<name>A0A9Q5QXK1_9CYAN</name>
<gene>
    <name evidence="2" type="ORF">CENA302_07275</name>
</gene>
<evidence type="ECO:0000313" key="2">
    <source>
        <dbReference type="EMBL" id="OPH09975.1"/>
    </source>
</evidence>
<dbReference type="InterPro" id="IPR037215">
    <property type="entry name" value="GUN4-like_sf"/>
</dbReference>
<reference evidence="2 3" key="1">
    <citation type="submission" date="2017-01" db="EMBL/GenBank/DDBJ databases">
        <authorList>
            <person name="Abreu V.A."/>
            <person name="Popin R.V."/>
            <person name="Rigonato J."/>
            <person name="Andreote A.P."/>
            <person name="Schaker P.C."/>
            <person name="Hoff-Risseti C."/>
            <person name="Alvarenga D.O."/>
            <person name="Varani A.M."/>
            <person name="Fiore M.F."/>
        </authorList>
    </citation>
    <scope>NUCLEOTIDE SEQUENCE [LARGE SCALE GENOMIC DNA]</scope>
    <source>
        <strain evidence="2 3">CENA302</strain>
    </source>
</reference>
<sequence>MVESNLFSKLENILRSQNFREADTETLMVVLKVANREKEGRLTLEDAKTFSYENLLIIDNLWCRWSNGKFGISVQQKIWCECGGARKYDADMVLNTSISFGDRVGWRCKGKWLPYDQLNFSLNAPVGHLPCGGSPHTYIWTMCMDMNDLP</sequence>
<dbReference type="Pfam" id="PF05419">
    <property type="entry name" value="GUN4"/>
    <property type="match status" value="1"/>
</dbReference>
<dbReference type="SUPFAM" id="SSF140869">
    <property type="entry name" value="GUN4-like"/>
    <property type="match status" value="1"/>
</dbReference>
<proteinExistence type="predicted"/>
<dbReference type="AlphaFoldDB" id="A0A9Q5QXK1"/>